<sequence>MATCFVVLTIDIERSFNVTTKCPRTERLNRGVGLRIGLAAMKPSPEGDVGRLCSISGVVGKSRVYEDCILDMASGGCVVRHGHHKSNPVHSEYVAMMVDSKKGSVPYQKPIRQSSKRGLLHMRHGVKLSKNQSPKTDEEIKKISDIPYASAVGSISYVAEYTRPDVGNALCVTSRYQASAGDQH</sequence>
<reference evidence="1" key="2">
    <citation type="journal article" date="2024" name="Plant">
        <title>Genomic evolution and insights into agronomic trait innovations of Sesamum species.</title>
        <authorList>
            <person name="Miao H."/>
            <person name="Wang L."/>
            <person name="Qu L."/>
            <person name="Liu H."/>
            <person name="Sun Y."/>
            <person name="Le M."/>
            <person name="Wang Q."/>
            <person name="Wei S."/>
            <person name="Zheng Y."/>
            <person name="Lin W."/>
            <person name="Duan Y."/>
            <person name="Cao H."/>
            <person name="Xiong S."/>
            <person name="Wang X."/>
            <person name="Wei L."/>
            <person name="Li C."/>
            <person name="Ma Q."/>
            <person name="Ju M."/>
            <person name="Zhao R."/>
            <person name="Li G."/>
            <person name="Mu C."/>
            <person name="Tian Q."/>
            <person name="Mei H."/>
            <person name="Zhang T."/>
            <person name="Gao T."/>
            <person name="Zhang H."/>
        </authorList>
    </citation>
    <scope>NUCLEOTIDE SEQUENCE</scope>
    <source>
        <strain evidence="1">K16</strain>
    </source>
</reference>
<dbReference type="Proteomes" id="UP001289374">
    <property type="component" value="Unassembled WGS sequence"/>
</dbReference>
<organism evidence="1 2">
    <name type="scientific">Sesamum angolense</name>
    <dbReference type="NCBI Taxonomy" id="2727404"/>
    <lineage>
        <taxon>Eukaryota</taxon>
        <taxon>Viridiplantae</taxon>
        <taxon>Streptophyta</taxon>
        <taxon>Embryophyta</taxon>
        <taxon>Tracheophyta</taxon>
        <taxon>Spermatophyta</taxon>
        <taxon>Magnoliopsida</taxon>
        <taxon>eudicotyledons</taxon>
        <taxon>Gunneridae</taxon>
        <taxon>Pentapetalae</taxon>
        <taxon>asterids</taxon>
        <taxon>lamiids</taxon>
        <taxon>Lamiales</taxon>
        <taxon>Pedaliaceae</taxon>
        <taxon>Sesamum</taxon>
    </lineage>
</organism>
<proteinExistence type="predicted"/>
<protein>
    <submittedName>
        <fullName evidence="1">Uncharacterized protein</fullName>
    </submittedName>
</protein>
<reference evidence="1" key="1">
    <citation type="submission" date="2020-06" db="EMBL/GenBank/DDBJ databases">
        <authorList>
            <person name="Li T."/>
            <person name="Hu X."/>
            <person name="Zhang T."/>
            <person name="Song X."/>
            <person name="Zhang H."/>
            <person name="Dai N."/>
            <person name="Sheng W."/>
            <person name="Hou X."/>
            <person name="Wei L."/>
        </authorList>
    </citation>
    <scope>NUCLEOTIDE SEQUENCE</scope>
    <source>
        <strain evidence="1">K16</strain>
        <tissue evidence="1">Leaf</tissue>
    </source>
</reference>
<dbReference type="AlphaFoldDB" id="A0AAE1WIN9"/>
<accession>A0AAE1WIN9</accession>
<keyword evidence="2" id="KW-1185">Reference proteome</keyword>
<gene>
    <name evidence="1" type="ORF">Sango_1891600</name>
</gene>
<dbReference type="EMBL" id="JACGWL010000010">
    <property type="protein sequence ID" value="KAK4394208.1"/>
    <property type="molecule type" value="Genomic_DNA"/>
</dbReference>
<comment type="caution">
    <text evidence="1">The sequence shown here is derived from an EMBL/GenBank/DDBJ whole genome shotgun (WGS) entry which is preliminary data.</text>
</comment>
<evidence type="ECO:0000313" key="2">
    <source>
        <dbReference type="Proteomes" id="UP001289374"/>
    </source>
</evidence>
<name>A0AAE1WIN9_9LAMI</name>
<evidence type="ECO:0000313" key="1">
    <source>
        <dbReference type="EMBL" id="KAK4394208.1"/>
    </source>
</evidence>